<organism evidence="1 2">
    <name type="scientific">Diplocarpon rosae</name>
    <dbReference type="NCBI Taxonomy" id="946125"/>
    <lineage>
        <taxon>Eukaryota</taxon>
        <taxon>Fungi</taxon>
        <taxon>Dikarya</taxon>
        <taxon>Ascomycota</taxon>
        <taxon>Pezizomycotina</taxon>
        <taxon>Leotiomycetes</taxon>
        <taxon>Helotiales</taxon>
        <taxon>Drepanopezizaceae</taxon>
        <taxon>Diplocarpon</taxon>
    </lineage>
</organism>
<gene>
    <name evidence="1" type="ORF">QTJ16_000935</name>
</gene>
<dbReference type="Proteomes" id="UP001285354">
    <property type="component" value="Unassembled WGS sequence"/>
</dbReference>
<dbReference type="AlphaFoldDB" id="A0AAD9T683"/>
<comment type="caution">
    <text evidence="1">The sequence shown here is derived from an EMBL/GenBank/DDBJ whole genome shotgun (WGS) entry which is preliminary data.</text>
</comment>
<evidence type="ECO:0000313" key="1">
    <source>
        <dbReference type="EMBL" id="KAK2630115.1"/>
    </source>
</evidence>
<evidence type="ECO:0000313" key="2">
    <source>
        <dbReference type="Proteomes" id="UP001285354"/>
    </source>
</evidence>
<reference evidence="1" key="1">
    <citation type="submission" date="2023-06" db="EMBL/GenBank/DDBJ databases">
        <title>Draft genome of Marssonina rosae.</title>
        <authorList>
            <person name="Cheng Q."/>
        </authorList>
    </citation>
    <scope>NUCLEOTIDE SEQUENCE</scope>
    <source>
        <strain evidence="1">R4</strain>
    </source>
</reference>
<protein>
    <submittedName>
        <fullName evidence="1">Uncharacterized protein</fullName>
    </submittedName>
</protein>
<keyword evidence="2" id="KW-1185">Reference proteome</keyword>
<proteinExistence type="predicted"/>
<accession>A0AAD9T683</accession>
<name>A0AAD9T683_9HELO</name>
<dbReference type="InterPro" id="IPR022185">
    <property type="entry name" value="DUF3712"/>
</dbReference>
<dbReference type="Pfam" id="PF12505">
    <property type="entry name" value="DUF3712"/>
    <property type="match status" value="1"/>
</dbReference>
<dbReference type="EMBL" id="JAUBYV010000001">
    <property type="protein sequence ID" value="KAK2630115.1"/>
    <property type="molecule type" value="Genomic_DNA"/>
</dbReference>
<sequence length="239" mass="24855">MNAITNAIMSHSKLNVTLIKISRITGTGPVSATISAMTVDLVGPGGAFGRLALPVIKTTSSGTDVNIAPQLITITDRAAFRAFVHAILRDESLLLQLRNGQGTVKALGLTADINYNKDCPLAGMHGPQTSIARTEVVGAGFTSTLVVSNPSPLEIDLGTLKQELRSADGTVLAVQQGRAYLTRGESRYVVTGKPTGQAAAGPEAVLVATGVVEANWHNETITAFEASVVLPPELLSLCA</sequence>